<dbReference type="PROSITE" id="PS50937">
    <property type="entry name" value="HTH_MERR_2"/>
    <property type="match status" value="1"/>
</dbReference>
<dbReference type="Proteomes" id="UP000631418">
    <property type="component" value="Unassembled WGS sequence"/>
</dbReference>
<reference evidence="7" key="1">
    <citation type="submission" date="2020-06" db="EMBL/GenBank/DDBJ databases">
        <title>Genomic insights into acetone-butanol-ethanol (ABE) fermentation by sequencing solventogenic clostridia strains.</title>
        <authorList>
            <person name="Brown S."/>
        </authorList>
    </citation>
    <scope>NUCLEOTIDE SEQUENCE</scope>
    <source>
        <strain evidence="7">DJ123</strain>
    </source>
</reference>
<dbReference type="OMA" id="AYTIRFY"/>
<keyword evidence="1" id="KW-0678">Repressor</keyword>
<evidence type="ECO:0000256" key="3">
    <source>
        <dbReference type="ARBA" id="ARBA00023125"/>
    </source>
</evidence>
<dbReference type="InterPro" id="IPR047057">
    <property type="entry name" value="MerR_fam"/>
</dbReference>
<keyword evidence="3 7" id="KW-0238">DNA-binding</keyword>
<feature type="domain" description="HTH merR-type" evidence="5">
    <location>
        <begin position="11"/>
        <end position="80"/>
    </location>
</feature>
<dbReference type="Gene3D" id="1.10.1660.10">
    <property type="match status" value="1"/>
</dbReference>
<sequence length="130" mass="15449">MEIFESGDIPKYTINQVSQITNLSKPTIRYYEDIGLLSDIKRDKNNIRMFSDNNVSRLTTIQCLRNTGFGIEIIRNYFELSSENAIKLKDRYLMILEHEELLLQKKDDLEKQLTTIQNIKLKYEEELRNK</sequence>
<dbReference type="RefSeq" id="WP_012059768.1">
    <property type="nucleotide sequence ID" value="NZ_CP073279.1"/>
</dbReference>
<evidence type="ECO:0000256" key="2">
    <source>
        <dbReference type="ARBA" id="ARBA00023015"/>
    </source>
</evidence>
<keyword evidence="2" id="KW-0805">Transcription regulation</keyword>
<dbReference type="SMART" id="SM00422">
    <property type="entry name" value="HTH_MERR"/>
    <property type="match status" value="1"/>
</dbReference>
<reference evidence="6" key="2">
    <citation type="submission" date="2020-11" db="EMBL/GenBank/DDBJ databases">
        <authorList>
            <person name="Thieme N."/>
            <person name="Liebl W."/>
            <person name="Zverlov V."/>
        </authorList>
    </citation>
    <scope>NUCLEOTIDE SEQUENCE</scope>
    <source>
        <strain evidence="6">NT08</strain>
    </source>
</reference>
<evidence type="ECO:0000313" key="6">
    <source>
        <dbReference type="EMBL" id="MBF7809643.1"/>
    </source>
</evidence>
<name>A0A1S8PCE3_CLOBE</name>
<evidence type="ECO:0000256" key="4">
    <source>
        <dbReference type="ARBA" id="ARBA00023163"/>
    </source>
</evidence>
<dbReference type="GO" id="GO:0003700">
    <property type="term" value="F:DNA-binding transcription factor activity"/>
    <property type="evidence" value="ECO:0007669"/>
    <property type="project" value="InterPro"/>
</dbReference>
<comment type="caution">
    <text evidence="7">The sequence shown here is derived from an EMBL/GenBank/DDBJ whole genome shotgun (WGS) entry which is preliminary data.</text>
</comment>
<dbReference type="Proteomes" id="UP000822184">
    <property type="component" value="Unassembled WGS sequence"/>
</dbReference>
<dbReference type="SUPFAM" id="SSF46955">
    <property type="entry name" value="Putative DNA-binding domain"/>
    <property type="match status" value="1"/>
</dbReference>
<dbReference type="EMBL" id="JABTDW010000001">
    <property type="protein sequence ID" value="NSB13715.1"/>
    <property type="molecule type" value="Genomic_DNA"/>
</dbReference>
<dbReference type="Pfam" id="PF13411">
    <property type="entry name" value="MerR_1"/>
    <property type="match status" value="1"/>
</dbReference>
<evidence type="ECO:0000313" key="7">
    <source>
        <dbReference type="EMBL" id="NSB13715.1"/>
    </source>
</evidence>
<dbReference type="PANTHER" id="PTHR30204:SF69">
    <property type="entry name" value="MERR-FAMILY TRANSCRIPTIONAL REGULATOR"/>
    <property type="match status" value="1"/>
</dbReference>
<dbReference type="InterPro" id="IPR009061">
    <property type="entry name" value="DNA-bd_dom_put_sf"/>
</dbReference>
<dbReference type="PANTHER" id="PTHR30204">
    <property type="entry name" value="REDOX-CYCLING DRUG-SENSING TRANSCRIPTIONAL ACTIVATOR SOXR"/>
    <property type="match status" value="1"/>
</dbReference>
<dbReference type="AlphaFoldDB" id="A0A1S8PCE3"/>
<dbReference type="InterPro" id="IPR000551">
    <property type="entry name" value="MerR-type_HTH_dom"/>
</dbReference>
<organism evidence="7 8">
    <name type="scientific">Clostridium beijerinckii</name>
    <name type="common">Clostridium MP</name>
    <dbReference type="NCBI Taxonomy" id="1520"/>
    <lineage>
        <taxon>Bacteria</taxon>
        <taxon>Bacillati</taxon>
        <taxon>Bacillota</taxon>
        <taxon>Clostridia</taxon>
        <taxon>Eubacteriales</taxon>
        <taxon>Clostridiaceae</taxon>
        <taxon>Clostridium</taxon>
    </lineage>
</organism>
<evidence type="ECO:0000259" key="5">
    <source>
        <dbReference type="PROSITE" id="PS50937"/>
    </source>
</evidence>
<evidence type="ECO:0000313" key="8">
    <source>
        <dbReference type="Proteomes" id="UP000822184"/>
    </source>
</evidence>
<evidence type="ECO:0000256" key="1">
    <source>
        <dbReference type="ARBA" id="ARBA00022491"/>
    </source>
</evidence>
<dbReference type="GO" id="GO:0003677">
    <property type="term" value="F:DNA binding"/>
    <property type="evidence" value="ECO:0007669"/>
    <property type="project" value="UniProtKB-KW"/>
</dbReference>
<dbReference type="EMBL" id="JADOEF010000001">
    <property type="protein sequence ID" value="MBF7809643.1"/>
    <property type="molecule type" value="Genomic_DNA"/>
</dbReference>
<gene>
    <name evidence="7" type="ORF">BCD95_001974</name>
    <name evidence="6" type="ORF">IS491_13370</name>
</gene>
<dbReference type="CDD" id="cd01109">
    <property type="entry name" value="HTH_YyaN"/>
    <property type="match status" value="1"/>
</dbReference>
<accession>A0A1S8PCE3</accession>
<keyword evidence="4" id="KW-0804">Transcription</keyword>
<protein>
    <submittedName>
        <fullName evidence="7">DNA-binding transcriptional MerR regulator</fullName>
    </submittedName>
    <submittedName>
        <fullName evidence="6">MerR family transcriptional regulator</fullName>
    </submittedName>
</protein>
<proteinExistence type="predicted"/>